<feature type="chain" id="PRO_5020889253" evidence="1">
    <location>
        <begin position="25"/>
        <end position="562"/>
    </location>
</feature>
<dbReference type="RefSeq" id="WP_136837875.1">
    <property type="nucleotide sequence ID" value="NZ_SWBQ01000009.1"/>
</dbReference>
<evidence type="ECO:0000313" key="2">
    <source>
        <dbReference type="EMBL" id="TKC02842.1"/>
    </source>
</evidence>
<organism evidence="2 3">
    <name type="scientific">Pedobacter frigoris</name>
    <dbReference type="NCBI Taxonomy" id="2571272"/>
    <lineage>
        <taxon>Bacteria</taxon>
        <taxon>Pseudomonadati</taxon>
        <taxon>Bacteroidota</taxon>
        <taxon>Sphingobacteriia</taxon>
        <taxon>Sphingobacteriales</taxon>
        <taxon>Sphingobacteriaceae</taxon>
        <taxon>Pedobacter</taxon>
    </lineage>
</organism>
<keyword evidence="1" id="KW-0732">Signal</keyword>
<dbReference type="Proteomes" id="UP000307244">
    <property type="component" value="Unassembled WGS sequence"/>
</dbReference>
<dbReference type="OrthoDB" id="1091532at2"/>
<reference evidence="2 3" key="1">
    <citation type="submission" date="2019-04" db="EMBL/GenBank/DDBJ databases">
        <title>Pedobacter sp. RP-3-15 sp. nov., isolated from Arctic soil.</title>
        <authorList>
            <person name="Dahal R.H."/>
            <person name="Kim D.-U."/>
        </authorList>
    </citation>
    <scope>NUCLEOTIDE SEQUENCE [LARGE SCALE GENOMIC DNA]</scope>
    <source>
        <strain evidence="2 3">RP-3-15</strain>
    </source>
</reference>
<dbReference type="EMBL" id="SWBQ01000009">
    <property type="protein sequence ID" value="TKC02842.1"/>
    <property type="molecule type" value="Genomic_DNA"/>
</dbReference>
<feature type="signal peptide" evidence="1">
    <location>
        <begin position="1"/>
        <end position="24"/>
    </location>
</feature>
<proteinExistence type="predicted"/>
<sequence>MKLTSLLFYVSSFLAGISCFDAAAQDLDNMGKQKPFAINGSLGIGLGTYNANGIPDRQRAFSYILNGAPTLSVYGVSFPFSVVVSDQQRSYTQPFNQYGISPTYKWATFHAGWRSIEFSPFTLAGHTFLGGGVELNPGKLRFGFIYGRFNKAIEEEPIQSSGFGQLPAYKRTGYSAKLGLGTERNHVDLIFLNAKDDVNSLKNPTPAAGLKPAENLVLGLSTKFTFFKRFLFDLDVSGSIYTNNKLSDTIDNIQLEKVAIIRKLVTLNTSTQFLTAGQTSLGYQGGTYNVLFRYRRVDPDYKSMGAYYFETDVQNYTAEGGVRLLKGQMQVNATLGLQNDNILKDKSYRSNRKIGSLNLSYNKSDYGIDLRYSNYGITQDRGLNPIIDTFRVARTNHNINAMLRYNIPGQVVSHGIILVGNIQSVVDLNRFTASQNKSNSKTANLSYQLTFAPRAFGVNTNFNYTVADISFGRTVFYGPSVGLDKQFEKGKYGLNASMSYQRQQNNDKNAGSIFNGNLNGSYRISKRDAANVSLMYLKSNSKDITLPSFNELRSSLSLTHSF</sequence>
<gene>
    <name evidence="2" type="ORF">FA047_20020</name>
</gene>
<accession>A0A4U1CAJ0</accession>
<protein>
    <submittedName>
        <fullName evidence="2">Uncharacterized protein</fullName>
    </submittedName>
</protein>
<keyword evidence="3" id="KW-1185">Reference proteome</keyword>
<comment type="caution">
    <text evidence="2">The sequence shown here is derived from an EMBL/GenBank/DDBJ whole genome shotgun (WGS) entry which is preliminary data.</text>
</comment>
<dbReference type="PROSITE" id="PS51257">
    <property type="entry name" value="PROKAR_LIPOPROTEIN"/>
    <property type="match status" value="1"/>
</dbReference>
<evidence type="ECO:0000313" key="3">
    <source>
        <dbReference type="Proteomes" id="UP000307244"/>
    </source>
</evidence>
<name>A0A4U1CAJ0_9SPHI</name>
<dbReference type="AlphaFoldDB" id="A0A4U1CAJ0"/>
<evidence type="ECO:0000256" key="1">
    <source>
        <dbReference type="SAM" id="SignalP"/>
    </source>
</evidence>